<dbReference type="AlphaFoldDB" id="A0AAV7U3W1"/>
<accession>A0AAV7U3W1</accession>
<sequence length="63" mass="6929">HTCSRYLCIRAAAGYPSQEHTLPLGICVAELHLGTCLRSTHSQKVSVKRSCSRVPSQEHTLPL</sequence>
<feature type="non-terminal residue" evidence="1">
    <location>
        <position position="1"/>
    </location>
</feature>
<dbReference type="Proteomes" id="UP001066276">
    <property type="component" value="Chromosome 3_2"/>
</dbReference>
<proteinExistence type="predicted"/>
<reference evidence="1" key="1">
    <citation type="journal article" date="2022" name="bioRxiv">
        <title>Sequencing and chromosome-scale assembly of the giantPleurodeles waltlgenome.</title>
        <authorList>
            <person name="Brown T."/>
            <person name="Elewa A."/>
            <person name="Iarovenko S."/>
            <person name="Subramanian E."/>
            <person name="Araus A.J."/>
            <person name="Petzold A."/>
            <person name="Susuki M."/>
            <person name="Suzuki K.-i.T."/>
            <person name="Hayashi T."/>
            <person name="Toyoda A."/>
            <person name="Oliveira C."/>
            <person name="Osipova E."/>
            <person name="Leigh N.D."/>
            <person name="Simon A."/>
            <person name="Yun M.H."/>
        </authorList>
    </citation>
    <scope>NUCLEOTIDE SEQUENCE</scope>
    <source>
        <strain evidence="1">20211129_DDA</strain>
        <tissue evidence="1">Liver</tissue>
    </source>
</reference>
<dbReference type="EMBL" id="JANPWB010000006">
    <property type="protein sequence ID" value="KAJ1182513.1"/>
    <property type="molecule type" value="Genomic_DNA"/>
</dbReference>
<name>A0AAV7U3W1_PLEWA</name>
<comment type="caution">
    <text evidence="1">The sequence shown here is derived from an EMBL/GenBank/DDBJ whole genome shotgun (WGS) entry which is preliminary data.</text>
</comment>
<feature type="non-terminal residue" evidence="1">
    <location>
        <position position="63"/>
    </location>
</feature>
<organism evidence="1 2">
    <name type="scientific">Pleurodeles waltl</name>
    <name type="common">Iberian ribbed newt</name>
    <dbReference type="NCBI Taxonomy" id="8319"/>
    <lineage>
        <taxon>Eukaryota</taxon>
        <taxon>Metazoa</taxon>
        <taxon>Chordata</taxon>
        <taxon>Craniata</taxon>
        <taxon>Vertebrata</taxon>
        <taxon>Euteleostomi</taxon>
        <taxon>Amphibia</taxon>
        <taxon>Batrachia</taxon>
        <taxon>Caudata</taxon>
        <taxon>Salamandroidea</taxon>
        <taxon>Salamandridae</taxon>
        <taxon>Pleurodelinae</taxon>
        <taxon>Pleurodeles</taxon>
    </lineage>
</organism>
<gene>
    <name evidence="1" type="ORF">NDU88_007701</name>
</gene>
<protein>
    <submittedName>
        <fullName evidence="1">Uncharacterized protein</fullName>
    </submittedName>
</protein>
<evidence type="ECO:0000313" key="1">
    <source>
        <dbReference type="EMBL" id="KAJ1182513.1"/>
    </source>
</evidence>
<evidence type="ECO:0000313" key="2">
    <source>
        <dbReference type="Proteomes" id="UP001066276"/>
    </source>
</evidence>
<keyword evidence="2" id="KW-1185">Reference proteome</keyword>